<feature type="compositionally biased region" description="Basic and acidic residues" evidence="1">
    <location>
        <begin position="1"/>
        <end position="10"/>
    </location>
</feature>
<reference evidence="2 3" key="1">
    <citation type="submission" date="2015-01" db="EMBL/GenBank/DDBJ databases">
        <title>Genome of allotetraploid Gossypium barbadense reveals genomic plasticity and fiber elongation in cotton evolution.</title>
        <authorList>
            <person name="Chen X."/>
            <person name="Liu X."/>
            <person name="Zhao B."/>
            <person name="Zheng H."/>
            <person name="Hu Y."/>
            <person name="Lu G."/>
            <person name="Yang C."/>
            <person name="Chen J."/>
            <person name="Shan C."/>
            <person name="Zhang L."/>
            <person name="Zhou Y."/>
            <person name="Wang L."/>
            <person name="Guo W."/>
            <person name="Bai Y."/>
            <person name="Ruan J."/>
            <person name="Shangguan X."/>
            <person name="Mao Y."/>
            <person name="Jiang J."/>
            <person name="Zhu Y."/>
            <person name="Lei J."/>
            <person name="Kang H."/>
            <person name="Chen S."/>
            <person name="He X."/>
            <person name="Wang R."/>
            <person name="Wang Y."/>
            <person name="Chen J."/>
            <person name="Wang L."/>
            <person name="Yu S."/>
            <person name="Wang B."/>
            <person name="Wei J."/>
            <person name="Song S."/>
            <person name="Lu X."/>
            <person name="Gao Z."/>
            <person name="Gu W."/>
            <person name="Deng X."/>
            <person name="Ma D."/>
            <person name="Wang S."/>
            <person name="Liang W."/>
            <person name="Fang L."/>
            <person name="Cai C."/>
            <person name="Zhu X."/>
            <person name="Zhou B."/>
            <person name="Zhang Y."/>
            <person name="Chen Z."/>
            <person name="Xu S."/>
            <person name="Zhu R."/>
            <person name="Wang S."/>
            <person name="Zhang T."/>
            <person name="Zhao G."/>
        </authorList>
    </citation>
    <scope>NUCLEOTIDE SEQUENCE [LARGE SCALE GENOMIC DNA]</scope>
    <source>
        <strain evidence="3">cv. Xinhai21</strain>
        <tissue evidence="2">Leaf</tissue>
    </source>
</reference>
<feature type="compositionally biased region" description="Basic and acidic residues" evidence="1">
    <location>
        <begin position="25"/>
        <end position="41"/>
    </location>
</feature>
<evidence type="ECO:0000256" key="1">
    <source>
        <dbReference type="SAM" id="MobiDB-lite"/>
    </source>
</evidence>
<name>A0A2P5WEZ8_GOSBA</name>
<feature type="region of interest" description="Disordered" evidence="1">
    <location>
        <begin position="1"/>
        <end position="54"/>
    </location>
</feature>
<sequence length="90" mass="10049">MKFTAKRSDTQKGTTSKVQPNPLPHKPEEGESTGKQKERLLHASGKGHVTMKPQKINPKVALAFARPPIEVEPKPNIGYNSHQMLNLQIR</sequence>
<gene>
    <name evidence="2" type="ORF">GOBAR_AA31049</name>
</gene>
<dbReference type="Proteomes" id="UP000239757">
    <property type="component" value="Unassembled WGS sequence"/>
</dbReference>
<dbReference type="EMBL" id="KZ667880">
    <property type="protein sequence ID" value="PPR89641.1"/>
    <property type="molecule type" value="Genomic_DNA"/>
</dbReference>
<dbReference type="AlphaFoldDB" id="A0A2P5WEZ8"/>
<proteinExistence type="predicted"/>
<protein>
    <submittedName>
        <fullName evidence="2">Uncharacterized protein</fullName>
    </submittedName>
</protein>
<accession>A0A2P5WEZ8</accession>
<organism evidence="2 3">
    <name type="scientific">Gossypium barbadense</name>
    <name type="common">Sea Island cotton</name>
    <name type="synonym">Hibiscus barbadensis</name>
    <dbReference type="NCBI Taxonomy" id="3634"/>
    <lineage>
        <taxon>Eukaryota</taxon>
        <taxon>Viridiplantae</taxon>
        <taxon>Streptophyta</taxon>
        <taxon>Embryophyta</taxon>
        <taxon>Tracheophyta</taxon>
        <taxon>Spermatophyta</taxon>
        <taxon>Magnoliopsida</taxon>
        <taxon>eudicotyledons</taxon>
        <taxon>Gunneridae</taxon>
        <taxon>Pentapetalae</taxon>
        <taxon>rosids</taxon>
        <taxon>malvids</taxon>
        <taxon>Malvales</taxon>
        <taxon>Malvaceae</taxon>
        <taxon>Malvoideae</taxon>
        <taxon>Gossypium</taxon>
    </lineage>
</organism>
<evidence type="ECO:0000313" key="2">
    <source>
        <dbReference type="EMBL" id="PPR89641.1"/>
    </source>
</evidence>
<evidence type="ECO:0000313" key="3">
    <source>
        <dbReference type="Proteomes" id="UP000239757"/>
    </source>
</evidence>